<evidence type="ECO:0000313" key="4">
    <source>
        <dbReference type="Proteomes" id="UP000030021"/>
    </source>
</evidence>
<dbReference type="Pfam" id="PF10805">
    <property type="entry name" value="DUF2730"/>
    <property type="match status" value="1"/>
</dbReference>
<dbReference type="PATRIC" id="fig|1288298.3.peg.3050"/>
<keyword evidence="2" id="KW-0812">Transmembrane</keyword>
<dbReference type="EMBL" id="AONH01000016">
    <property type="protein sequence ID" value="KGM86745.1"/>
    <property type="molecule type" value="Genomic_DNA"/>
</dbReference>
<comment type="caution">
    <text evidence="3">The sequence shown here is derived from an EMBL/GenBank/DDBJ whole genome shotgun (WGS) entry which is preliminary data.</text>
</comment>
<name>A0A0A0HHW9_9RHOB</name>
<gene>
    <name evidence="3" type="ORF">rosmuc_03038</name>
</gene>
<dbReference type="eggNOG" id="ENOG50335NW">
    <property type="taxonomic scope" value="Bacteria"/>
</dbReference>
<evidence type="ECO:0000256" key="1">
    <source>
        <dbReference type="SAM" id="Coils"/>
    </source>
</evidence>
<keyword evidence="1" id="KW-0175">Coiled coil</keyword>
<evidence type="ECO:0008006" key="5">
    <source>
        <dbReference type="Google" id="ProtNLM"/>
    </source>
</evidence>
<dbReference type="HOGENOM" id="CLU_169003_0_0_5"/>
<dbReference type="InterPro" id="IPR020269">
    <property type="entry name" value="Phage_Mu_Releasin"/>
</dbReference>
<keyword evidence="2" id="KW-1133">Transmembrane helix</keyword>
<keyword evidence="2" id="KW-0472">Membrane</keyword>
<dbReference type="STRING" id="215743.ROSMUCSMR3_03509"/>
<feature type="coiled-coil region" evidence="1">
    <location>
        <begin position="29"/>
        <end position="56"/>
    </location>
</feature>
<feature type="transmembrane region" description="Helical" evidence="2">
    <location>
        <begin position="6"/>
        <end position="27"/>
    </location>
</feature>
<evidence type="ECO:0000313" key="3">
    <source>
        <dbReference type="EMBL" id="KGM86745.1"/>
    </source>
</evidence>
<proteinExistence type="predicted"/>
<accession>A0A0A0HHW9</accession>
<dbReference type="AlphaFoldDB" id="A0A0A0HHW9"/>
<sequence>MMDWDLFWKGLGVIFPMLVAFYTFIATRRKDLDKDLKDGRDRMDRHEARISRLEQAVQNMPGKDDMHALQLELVKQTGSMEKMAAVMEGNAMITARLEAIVSRHEQHLLDGGKK</sequence>
<protein>
    <recommendedName>
        <fullName evidence="5">DUF2730 family protein</fullName>
    </recommendedName>
</protein>
<reference evidence="3 4" key="1">
    <citation type="submission" date="2013-01" db="EMBL/GenBank/DDBJ databases">
        <authorList>
            <person name="Fiebig A."/>
            <person name="Goeker M."/>
            <person name="Klenk H.-P.P."/>
        </authorList>
    </citation>
    <scope>NUCLEOTIDE SEQUENCE [LARGE SCALE GENOMIC DNA]</scope>
    <source>
        <strain evidence="3 4">DSM 17069</strain>
    </source>
</reference>
<dbReference type="Proteomes" id="UP000030021">
    <property type="component" value="Unassembled WGS sequence"/>
</dbReference>
<organism evidence="3 4">
    <name type="scientific">Roseovarius mucosus DSM 17069</name>
    <dbReference type="NCBI Taxonomy" id="1288298"/>
    <lineage>
        <taxon>Bacteria</taxon>
        <taxon>Pseudomonadati</taxon>
        <taxon>Pseudomonadota</taxon>
        <taxon>Alphaproteobacteria</taxon>
        <taxon>Rhodobacterales</taxon>
        <taxon>Roseobacteraceae</taxon>
        <taxon>Roseovarius</taxon>
    </lineage>
</organism>
<evidence type="ECO:0000256" key="2">
    <source>
        <dbReference type="SAM" id="Phobius"/>
    </source>
</evidence>
<dbReference type="OrthoDB" id="7645981at2"/>